<evidence type="ECO:0000313" key="1">
    <source>
        <dbReference type="EMBL" id="RIV89383.1"/>
    </source>
</evidence>
<dbReference type="AlphaFoldDB" id="A0A418NXQ7"/>
<organism evidence="1 2">
    <name type="scientific">Aurantiacibacter zhengii</name>
    <dbReference type="NCBI Taxonomy" id="2307003"/>
    <lineage>
        <taxon>Bacteria</taxon>
        <taxon>Pseudomonadati</taxon>
        <taxon>Pseudomonadota</taxon>
        <taxon>Alphaproteobacteria</taxon>
        <taxon>Sphingomonadales</taxon>
        <taxon>Erythrobacteraceae</taxon>
        <taxon>Aurantiacibacter</taxon>
    </lineage>
</organism>
<dbReference type="Pfam" id="PF04214">
    <property type="entry name" value="DUF411"/>
    <property type="match status" value="1"/>
</dbReference>
<dbReference type="EMBL" id="QXFL01000001">
    <property type="protein sequence ID" value="RIV89383.1"/>
    <property type="molecule type" value="Genomic_DNA"/>
</dbReference>
<keyword evidence="2" id="KW-1185">Reference proteome</keyword>
<sequence>MFKDPNCGCCDHWADHVREGMDTEVAVTQSTDMLAVKDEHGVPARLRSCHTMIVDVYVIEGHVPAADIERLLAERPEGVRGLAVPGMPVGSPGMEMGDRTQPYQVIAFGDAGLSIFASYE</sequence>
<dbReference type="InterPro" id="IPR007332">
    <property type="entry name" value="DUF411"/>
</dbReference>
<comment type="caution">
    <text evidence="1">The sequence shown here is derived from an EMBL/GenBank/DDBJ whole genome shotgun (WGS) entry which is preliminary data.</text>
</comment>
<proteinExistence type="predicted"/>
<evidence type="ECO:0000313" key="2">
    <source>
        <dbReference type="Proteomes" id="UP000286576"/>
    </source>
</evidence>
<accession>A0A418NXQ7</accession>
<gene>
    <name evidence="1" type="ORF">D2V07_02190</name>
</gene>
<dbReference type="Proteomes" id="UP000286576">
    <property type="component" value="Unassembled WGS sequence"/>
</dbReference>
<protein>
    <submittedName>
        <fullName evidence="1">DUF411 domain-containing protein</fullName>
    </submittedName>
</protein>
<reference evidence="1 2" key="1">
    <citation type="submission" date="2018-08" db="EMBL/GenBank/DDBJ databases">
        <title>Erythrobacter zhengii sp.nov., a bacterium isolated from deep-sea sediment.</title>
        <authorList>
            <person name="Fang C."/>
            <person name="Wu Y.-H."/>
            <person name="Sun C."/>
            <person name="Wang H."/>
            <person name="Cheng H."/>
            <person name="Meng F.-X."/>
            <person name="Wang C.-S."/>
            <person name="Xu X.-W."/>
        </authorList>
    </citation>
    <scope>NUCLEOTIDE SEQUENCE [LARGE SCALE GENOMIC DNA]</scope>
    <source>
        <strain evidence="1 2">V18</strain>
    </source>
</reference>
<dbReference type="OrthoDB" id="14727at2"/>
<name>A0A418NXQ7_9SPHN</name>